<reference evidence="2" key="1">
    <citation type="journal article" date="2022" name="Mol. Ecol. Resour.">
        <title>The genomes of chicory, endive, great burdock and yacon provide insights into Asteraceae palaeo-polyploidization history and plant inulin production.</title>
        <authorList>
            <person name="Fan W."/>
            <person name="Wang S."/>
            <person name="Wang H."/>
            <person name="Wang A."/>
            <person name="Jiang F."/>
            <person name="Liu H."/>
            <person name="Zhao H."/>
            <person name="Xu D."/>
            <person name="Zhang Y."/>
        </authorList>
    </citation>
    <scope>NUCLEOTIDE SEQUENCE [LARGE SCALE GENOMIC DNA]</scope>
    <source>
        <strain evidence="2">cv. Punajuju</strain>
    </source>
</reference>
<sequence length="206" mass="23463">MFKLRVMANTRSNQGRGAARRGRPRTQGPVQPPNAGMPDQPLNLRETISEEITRAVRDILPSIVEPQLEAAIKERNDQPLPNPTHEGREEGEEIQIREENIRATFGKKNGCTYKGFLDCKPTEFIGTDNPVVTMTWLTHTGKIFRTSKCAEEDKVEYATNLLHEGAQSWWEMISNTMGEGLVRMLTWEQFKIKLCEEYCSNAAIRQ</sequence>
<evidence type="ECO:0000313" key="1">
    <source>
        <dbReference type="EMBL" id="KAI3708982.1"/>
    </source>
</evidence>
<organism evidence="1 2">
    <name type="scientific">Cichorium intybus</name>
    <name type="common">Chicory</name>
    <dbReference type="NCBI Taxonomy" id="13427"/>
    <lineage>
        <taxon>Eukaryota</taxon>
        <taxon>Viridiplantae</taxon>
        <taxon>Streptophyta</taxon>
        <taxon>Embryophyta</taxon>
        <taxon>Tracheophyta</taxon>
        <taxon>Spermatophyta</taxon>
        <taxon>Magnoliopsida</taxon>
        <taxon>eudicotyledons</taxon>
        <taxon>Gunneridae</taxon>
        <taxon>Pentapetalae</taxon>
        <taxon>asterids</taxon>
        <taxon>campanulids</taxon>
        <taxon>Asterales</taxon>
        <taxon>Asteraceae</taxon>
        <taxon>Cichorioideae</taxon>
        <taxon>Cichorieae</taxon>
        <taxon>Cichoriinae</taxon>
        <taxon>Cichorium</taxon>
    </lineage>
</organism>
<comment type="caution">
    <text evidence="1">The sequence shown here is derived from an EMBL/GenBank/DDBJ whole genome shotgun (WGS) entry which is preliminary data.</text>
</comment>
<protein>
    <submittedName>
        <fullName evidence="1">Uncharacterized protein</fullName>
    </submittedName>
</protein>
<keyword evidence="2" id="KW-1185">Reference proteome</keyword>
<dbReference type="Proteomes" id="UP001055811">
    <property type="component" value="Linkage Group LG07"/>
</dbReference>
<reference evidence="1 2" key="2">
    <citation type="journal article" date="2022" name="Mol. Ecol. Resour.">
        <title>The genomes of chicory, endive, great burdock and yacon provide insights into Asteraceae paleo-polyploidization history and plant inulin production.</title>
        <authorList>
            <person name="Fan W."/>
            <person name="Wang S."/>
            <person name="Wang H."/>
            <person name="Wang A."/>
            <person name="Jiang F."/>
            <person name="Liu H."/>
            <person name="Zhao H."/>
            <person name="Xu D."/>
            <person name="Zhang Y."/>
        </authorList>
    </citation>
    <scope>NUCLEOTIDE SEQUENCE [LARGE SCALE GENOMIC DNA]</scope>
    <source>
        <strain evidence="2">cv. Punajuju</strain>
        <tissue evidence="1">Leaves</tissue>
    </source>
</reference>
<name>A0ACB9AFK5_CICIN</name>
<proteinExistence type="predicted"/>
<evidence type="ECO:0000313" key="2">
    <source>
        <dbReference type="Proteomes" id="UP001055811"/>
    </source>
</evidence>
<gene>
    <name evidence="1" type="ORF">L2E82_38630</name>
</gene>
<accession>A0ACB9AFK5</accession>
<dbReference type="EMBL" id="CM042015">
    <property type="protein sequence ID" value="KAI3708982.1"/>
    <property type="molecule type" value="Genomic_DNA"/>
</dbReference>